<keyword evidence="3 7" id="KW-0812">Transmembrane</keyword>
<evidence type="ECO:0000256" key="1">
    <source>
        <dbReference type="ARBA" id="ARBA00004141"/>
    </source>
</evidence>
<dbReference type="InterPro" id="IPR002657">
    <property type="entry name" value="BilAc:Na_symport/Acr3"/>
</dbReference>
<feature type="transmembrane region" description="Helical" evidence="7">
    <location>
        <begin position="153"/>
        <end position="174"/>
    </location>
</feature>
<evidence type="ECO:0000313" key="8">
    <source>
        <dbReference type="EMBL" id="KAH3776386.1"/>
    </source>
</evidence>
<dbReference type="InterPro" id="IPR004710">
    <property type="entry name" value="Bilac:Na_transpt"/>
</dbReference>
<proteinExistence type="inferred from homology"/>
<dbReference type="PANTHER" id="PTHR10361:SF28">
    <property type="entry name" value="P3 PROTEIN-RELATED"/>
    <property type="match status" value="1"/>
</dbReference>
<sequence>MMPLWLYTLGRTFLLEDLNITIPYLNILQVIASLVIPLLIGIFLQYKLTKVALVIIKLLRPFTLLVMVFFLCVGLYANWYVFKLFKPVHILAGCLLPYCGYLIGGFVAAILRQPKARVITIGLETGMQNIGVALLVLRISFPSQMSDIATVGPMASGMMTPIPALLAAIGYALYKKCCKKYEPVAVKDDGMKVNENKENETVTETLTSV</sequence>
<evidence type="ECO:0000256" key="3">
    <source>
        <dbReference type="ARBA" id="ARBA00022692"/>
    </source>
</evidence>
<keyword evidence="6 7" id="KW-0472">Membrane</keyword>
<keyword evidence="4" id="KW-0813">Transport</keyword>
<keyword evidence="5 7" id="KW-1133">Transmembrane helix</keyword>
<accession>A0A9D4EAW4</accession>
<gene>
    <name evidence="8" type="ORF">DPMN_177810</name>
</gene>
<dbReference type="Pfam" id="PF01758">
    <property type="entry name" value="SBF"/>
    <property type="match status" value="1"/>
</dbReference>
<dbReference type="GO" id="GO:0016020">
    <property type="term" value="C:membrane"/>
    <property type="evidence" value="ECO:0007669"/>
    <property type="project" value="UniProtKB-SubCell"/>
</dbReference>
<feature type="transmembrane region" description="Helical" evidence="7">
    <location>
        <begin position="58"/>
        <end position="82"/>
    </location>
</feature>
<name>A0A9D4EAW4_DREPO</name>
<reference evidence="8" key="1">
    <citation type="journal article" date="2019" name="bioRxiv">
        <title>The Genome of the Zebra Mussel, Dreissena polymorpha: A Resource for Invasive Species Research.</title>
        <authorList>
            <person name="McCartney M.A."/>
            <person name="Auch B."/>
            <person name="Kono T."/>
            <person name="Mallez S."/>
            <person name="Zhang Y."/>
            <person name="Obille A."/>
            <person name="Becker A."/>
            <person name="Abrahante J.E."/>
            <person name="Garbe J."/>
            <person name="Badalamenti J.P."/>
            <person name="Herman A."/>
            <person name="Mangelson H."/>
            <person name="Liachko I."/>
            <person name="Sullivan S."/>
            <person name="Sone E.D."/>
            <person name="Koren S."/>
            <person name="Silverstein K.A.T."/>
            <person name="Beckman K.B."/>
            <person name="Gohl D.M."/>
        </authorList>
    </citation>
    <scope>NUCLEOTIDE SEQUENCE</scope>
    <source>
        <strain evidence="8">Duluth1</strain>
        <tissue evidence="8">Whole animal</tissue>
    </source>
</reference>
<organism evidence="8 9">
    <name type="scientific">Dreissena polymorpha</name>
    <name type="common">Zebra mussel</name>
    <name type="synonym">Mytilus polymorpha</name>
    <dbReference type="NCBI Taxonomy" id="45954"/>
    <lineage>
        <taxon>Eukaryota</taxon>
        <taxon>Metazoa</taxon>
        <taxon>Spiralia</taxon>
        <taxon>Lophotrochozoa</taxon>
        <taxon>Mollusca</taxon>
        <taxon>Bivalvia</taxon>
        <taxon>Autobranchia</taxon>
        <taxon>Heteroconchia</taxon>
        <taxon>Euheterodonta</taxon>
        <taxon>Imparidentia</taxon>
        <taxon>Neoheterodontei</taxon>
        <taxon>Myida</taxon>
        <taxon>Dreissenoidea</taxon>
        <taxon>Dreissenidae</taxon>
        <taxon>Dreissena</taxon>
    </lineage>
</organism>
<keyword evidence="4" id="KW-0769">Symport</keyword>
<comment type="subcellular location">
    <subcellularLocation>
        <location evidence="1">Membrane</location>
        <topology evidence="1">Multi-pass membrane protein</topology>
    </subcellularLocation>
</comment>
<feature type="transmembrane region" description="Helical" evidence="7">
    <location>
        <begin position="118"/>
        <end position="141"/>
    </location>
</feature>
<feature type="transmembrane region" description="Helical" evidence="7">
    <location>
        <begin position="88"/>
        <end position="111"/>
    </location>
</feature>
<reference evidence="8" key="2">
    <citation type="submission" date="2020-11" db="EMBL/GenBank/DDBJ databases">
        <authorList>
            <person name="McCartney M.A."/>
            <person name="Auch B."/>
            <person name="Kono T."/>
            <person name="Mallez S."/>
            <person name="Becker A."/>
            <person name="Gohl D.M."/>
            <person name="Silverstein K.A.T."/>
            <person name="Koren S."/>
            <person name="Bechman K.B."/>
            <person name="Herman A."/>
            <person name="Abrahante J.E."/>
            <person name="Garbe J."/>
        </authorList>
    </citation>
    <scope>NUCLEOTIDE SEQUENCE</scope>
    <source>
        <strain evidence="8">Duluth1</strain>
        <tissue evidence="8">Whole animal</tissue>
    </source>
</reference>
<evidence type="ECO:0000256" key="2">
    <source>
        <dbReference type="ARBA" id="ARBA00006528"/>
    </source>
</evidence>
<dbReference type="EMBL" id="JAIWYP010000009">
    <property type="protein sequence ID" value="KAH3776386.1"/>
    <property type="molecule type" value="Genomic_DNA"/>
</dbReference>
<dbReference type="Gene3D" id="1.20.1530.20">
    <property type="match status" value="1"/>
</dbReference>
<protein>
    <submittedName>
        <fullName evidence="8">Uncharacterized protein</fullName>
    </submittedName>
</protein>
<evidence type="ECO:0000313" key="9">
    <source>
        <dbReference type="Proteomes" id="UP000828390"/>
    </source>
</evidence>
<evidence type="ECO:0000256" key="6">
    <source>
        <dbReference type="ARBA" id="ARBA00023136"/>
    </source>
</evidence>
<dbReference type="Proteomes" id="UP000828390">
    <property type="component" value="Unassembled WGS sequence"/>
</dbReference>
<dbReference type="GO" id="GO:0015293">
    <property type="term" value="F:symporter activity"/>
    <property type="evidence" value="ECO:0007669"/>
    <property type="project" value="UniProtKB-KW"/>
</dbReference>
<evidence type="ECO:0000256" key="4">
    <source>
        <dbReference type="ARBA" id="ARBA00022847"/>
    </source>
</evidence>
<keyword evidence="9" id="KW-1185">Reference proteome</keyword>
<feature type="transmembrane region" description="Helical" evidence="7">
    <location>
        <begin position="20"/>
        <end position="46"/>
    </location>
</feature>
<evidence type="ECO:0000256" key="7">
    <source>
        <dbReference type="SAM" id="Phobius"/>
    </source>
</evidence>
<comment type="similarity">
    <text evidence="2">Belongs to the bile acid:sodium symporter (BASS) (TC 2.A.28) family.</text>
</comment>
<evidence type="ECO:0000256" key="5">
    <source>
        <dbReference type="ARBA" id="ARBA00022989"/>
    </source>
</evidence>
<comment type="caution">
    <text evidence="8">The sequence shown here is derived from an EMBL/GenBank/DDBJ whole genome shotgun (WGS) entry which is preliminary data.</text>
</comment>
<dbReference type="InterPro" id="IPR038770">
    <property type="entry name" value="Na+/solute_symporter_sf"/>
</dbReference>
<dbReference type="AlphaFoldDB" id="A0A9D4EAW4"/>
<dbReference type="PANTHER" id="PTHR10361">
    <property type="entry name" value="SODIUM-BILE ACID COTRANSPORTER"/>
    <property type="match status" value="1"/>
</dbReference>